<comment type="caution">
    <text evidence="4">The sequence shown here is derived from an EMBL/GenBank/DDBJ whole genome shotgun (WGS) entry which is preliminary data.</text>
</comment>
<evidence type="ECO:0000256" key="2">
    <source>
        <dbReference type="ARBA" id="ARBA00022801"/>
    </source>
</evidence>
<accession>A0A4S4FID4</accession>
<dbReference type="SUPFAM" id="SSF53474">
    <property type="entry name" value="alpha/beta-Hydrolases"/>
    <property type="match status" value="1"/>
</dbReference>
<evidence type="ECO:0000259" key="3">
    <source>
        <dbReference type="Pfam" id="PF02230"/>
    </source>
</evidence>
<organism evidence="4 5">
    <name type="scientific">Naasia lichenicola</name>
    <dbReference type="NCBI Taxonomy" id="2565933"/>
    <lineage>
        <taxon>Bacteria</taxon>
        <taxon>Bacillati</taxon>
        <taxon>Actinomycetota</taxon>
        <taxon>Actinomycetes</taxon>
        <taxon>Micrococcales</taxon>
        <taxon>Microbacteriaceae</taxon>
        <taxon>Naasia</taxon>
    </lineage>
</organism>
<dbReference type="AlphaFoldDB" id="A0A4S4FID4"/>
<name>A0A4S4FID4_9MICO</name>
<dbReference type="InterPro" id="IPR050565">
    <property type="entry name" value="LYPA1-2/EST-like"/>
</dbReference>
<reference evidence="4 5" key="1">
    <citation type="submission" date="2019-04" db="EMBL/GenBank/DDBJ databases">
        <authorList>
            <person name="Jiang L."/>
        </authorList>
    </citation>
    <scope>NUCLEOTIDE SEQUENCE [LARGE SCALE GENOMIC DNA]</scope>
    <source>
        <strain evidence="4 5">YIM 131853</strain>
    </source>
</reference>
<dbReference type="InterPro" id="IPR029058">
    <property type="entry name" value="AB_hydrolase_fold"/>
</dbReference>
<evidence type="ECO:0000256" key="1">
    <source>
        <dbReference type="ARBA" id="ARBA00006499"/>
    </source>
</evidence>
<keyword evidence="2" id="KW-0378">Hydrolase</keyword>
<dbReference type="InterPro" id="IPR003140">
    <property type="entry name" value="PLipase/COase/thioEstase"/>
</dbReference>
<dbReference type="Gene3D" id="3.40.50.1820">
    <property type="entry name" value="alpha/beta hydrolase"/>
    <property type="match status" value="1"/>
</dbReference>
<protein>
    <submittedName>
        <fullName evidence="4">Esterase</fullName>
    </submittedName>
</protein>
<dbReference type="PANTHER" id="PTHR10655">
    <property type="entry name" value="LYSOPHOSPHOLIPASE-RELATED"/>
    <property type="match status" value="1"/>
</dbReference>
<evidence type="ECO:0000313" key="5">
    <source>
        <dbReference type="Proteomes" id="UP000309133"/>
    </source>
</evidence>
<dbReference type="GO" id="GO:0016787">
    <property type="term" value="F:hydrolase activity"/>
    <property type="evidence" value="ECO:0007669"/>
    <property type="project" value="UniProtKB-KW"/>
</dbReference>
<dbReference type="OrthoDB" id="9780848at2"/>
<dbReference type="EMBL" id="SSSM01000005">
    <property type="protein sequence ID" value="THG29828.1"/>
    <property type="molecule type" value="Genomic_DNA"/>
</dbReference>
<proteinExistence type="inferred from homology"/>
<evidence type="ECO:0000313" key="4">
    <source>
        <dbReference type="EMBL" id="THG29828.1"/>
    </source>
</evidence>
<dbReference type="RefSeq" id="WP_136428157.1">
    <property type="nucleotide sequence ID" value="NZ_SSSM01000005.1"/>
</dbReference>
<dbReference type="Pfam" id="PF02230">
    <property type="entry name" value="Abhydrolase_2"/>
    <property type="match status" value="1"/>
</dbReference>
<feature type="domain" description="Phospholipase/carboxylesterase/thioesterase" evidence="3">
    <location>
        <begin position="19"/>
        <end position="205"/>
    </location>
</feature>
<gene>
    <name evidence="4" type="ORF">E6C64_14325</name>
</gene>
<dbReference type="Proteomes" id="UP000309133">
    <property type="component" value="Unassembled WGS sequence"/>
</dbReference>
<dbReference type="PANTHER" id="PTHR10655:SF17">
    <property type="entry name" value="LYSOPHOSPHOLIPASE-LIKE PROTEIN 1"/>
    <property type="match status" value="1"/>
</dbReference>
<keyword evidence="5" id="KW-1185">Reference proteome</keyword>
<sequence length="220" mass="23151">MALADLRSDHFPFTAADAPPVLLLLHGYGSSEHDLAGLGPALDLDLPWASLRAPVELGNGGAAWLRIVTPGNPDPESVSDATDAIWAWIDSELPGGAPVIPIGFSQGGLMASQLLRTRPERVLGTVILGGFVQGAEQPSDELLTADRPLVFWGRGANDGVIAEAAIQRTTAWLPEHSTLTERIYPGLGHGINRDELADVAAFVRAALDRSEALAATGERA</sequence>
<comment type="similarity">
    <text evidence="1">Belongs to the AB hydrolase superfamily. AB hydrolase 2 family.</text>
</comment>